<dbReference type="AlphaFoldDB" id="A0A368UBT7"/>
<proteinExistence type="predicted"/>
<evidence type="ECO:0008006" key="3">
    <source>
        <dbReference type="Google" id="ProtNLM"/>
    </source>
</evidence>
<accession>A0A368UBT7</accession>
<comment type="caution">
    <text evidence="1">The sequence shown here is derived from an EMBL/GenBank/DDBJ whole genome shotgun (WGS) entry which is preliminary data.</text>
</comment>
<evidence type="ECO:0000313" key="1">
    <source>
        <dbReference type="EMBL" id="RCW16123.1"/>
    </source>
</evidence>
<dbReference type="EMBL" id="NETH01000079">
    <property type="protein sequence ID" value="RCW16123.1"/>
    <property type="molecule type" value="Genomic_DNA"/>
</dbReference>
<name>A0A368UBT7_9STRE</name>
<reference evidence="1 2" key="1">
    <citation type="journal article" date="2018" name="Sci. Rep.">
        <title>Network-guided genomic and metagenomic analysis of the faecal microbiota of the critically endangered kakapo.</title>
        <authorList>
            <person name="Waite D.W."/>
            <person name="Dsouza M."/>
            <person name="Sekiguchi Y."/>
            <person name="Hugenholtz P."/>
            <person name="Taylor M.W."/>
        </authorList>
    </citation>
    <scope>NUCLEOTIDE SEQUENCE [LARGE SCALE GENOMIC DNA]</scope>
    <source>
        <strain evidence="1 2">BI02</strain>
    </source>
</reference>
<protein>
    <recommendedName>
        <fullName evidence="3">Phage portal protein</fullName>
    </recommendedName>
</protein>
<gene>
    <name evidence="1" type="ORF">CAC02_10410</name>
</gene>
<sequence>MSLKGMNYLKRKLSTVRPRVKMRYRQYAMKHYDPPVGLAIPQRIISKYQAVLGWSAKGVDSLADRLVFREFANDDYNVNAIFNQNNPDVFFDSAVLSALIGSCCFVYLSKDEDERVRLQIIEASNATGIIDPITGLLTEGYAVLQRDDNDNPILEAYFTDEETWFYSKDETPFRVSNPTEIPLLVPIIHRPDAVRPFGRSRITRAGMYYQRYAKRTLERADVTAEFYSYPQKYILGMDPDAEAMDTWKATVSSLLRIDKDDEGDHPVVGQFTTASMSPFTEQLRTAAAGFAGEMGLTLDDLGFVSDNPSSVEAIKASHENLRLAGRKAQRSLGSGLLNVAYVAICLQDEFHYLRSQFVNTSVKWEPLFEADASTLTLIGDGAIKLNQAIPGFVDGETIRDLTGVKGSGNVTPVVEDNHDE</sequence>
<evidence type="ECO:0000313" key="2">
    <source>
        <dbReference type="Proteomes" id="UP000253215"/>
    </source>
</evidence>
<organism evidence="1 2">
    <name type="scientific">Streptococcus gallolyticus</name>
    <dbReference type="NCBI Taxonomy" id="315405"/>
    <lineage>
        <taxon>Bacteria</taxon>
        <taxon>Bacillati</taxon>
        <taxon>Bacillota</taxon>
        <taxon>Bacilli</taxon>
        <taxon>Lactobacillales</taxon>
        <taxon>Streptococcaceae</taxon>
        <taxon>Streptococcus</taxon>
    </lineage>
</organism>
<dbReference type="Proteomes" id="UP000253215">
    <property type="component" value="Unassembled WGS sequence"/>
</dbReference>